<dbReference type="Proteomes" id="UP000231701">
    <property type="component" value="Chromosome"/>
</dbReference>
<dbReference type="Pfam" id="PF02582">
    <property type="entry name" value="DUF155"/>
    <property type="match status" value="1"/>
</dbReference>
<accession>A0A2K8KXR5</accession>
<dbReference type="KEGG" id="maes:Ga0123461_1093"/>
<dbReference type="InterPro" id="IPR003734">
    <property type="entry name" value="DUF155"/>
</dbReference>
<dbReference type="AlphaFoldDB" id="A0A2K8KXR5"/>
<keyword evidence="4" id="KW-1185">Reference proteome</keyword>
<feature type="domain" description="DUF155" evidence="2">
    <location>
        <begin position="48"/>
        <end position="217"/>
    </location>
</feature>
<dbReference type="RefSeq" id="WP_157819242.1">
    <property type="nucleotide sequence ID" value="NZ_CP018799.1"/>
</dbReference>
<evidence type="ECO:0000313" key="3">
    <source>
        <dbReference type="EMBL" id="ATX79512.1"/>
    </source>
</evidence>
<feature type="transmembrane region" description="Helical" evidence="1">
    <location>
        <begin position="241"/>
        <end position="259"/>
    </location>
</feature>
<organism evidence="3 4">
    <name type="scientific">Mariprofundus aestuarium</name>
    <dbReference type="NCBI Taxonomy" id="1921086"/>
    <lineage>
        <taxon>Bacteria</taxon>
        <taxon>Pseudomonadati</taxon>
        <taxon>Pseudomonadota</taxon>
        <taxon>Candidatius Mariprofundia</taxon>
        <taxon>Mariprofundales</taxon>
        <taxon>Mariprofundaceae</taxon>
        <taxon>Mariprofundus</taxon>
    </lineage>
</organism>
<name>A0A2K8KXR5_MARES</name>
<evidence type="ECO:0000313" key="4">
    <source>
        <dbReference type="Proteomes" id="UP000231701"/>
    </source>
</evidence>
<keyword evidence="1" id="KW-0472">Membrane</keyword>
<dbReference type="EMBL" id="CP018799">
    <property type="protein sequence ID" value="ATX79512.1"/>
    <property type="molecule type" value="Genomic_DNA"/>
</dbReference>
<proteinExistence type="predicted"/>
<sequence length="266" mass="31261">MSNMQKRCNAYVLAKHFHTEPMQQHFSQQHRACTYRNAIHLDDANGDIFLFDYGVVVFWGCDHDSEKRILDQLTPFLREPLKEKISDLFTYEIDADTATRIRSDHITINEGSTMVKLAISHGIAQSLKLSELEVYAERTIENTAYIPRNMAESGSTRLGRKEIARMRGKLFLVESDILLHHALLDTPEFFWEYPEVEEHYRRMASYLDTTPRVDVLNKKLQIIHDMFAMLADEQKHKHSSLLEWIIIWLIAIEIFFFLTHDLMKLF</sequence>
<gene>
    <name evidence="3" type="ORF">Ga0123461_1093</name>
</gene>
<evidence type="ECO:0000256" key="1">
    <source>
        <dbReference type="SAM" id="Phobius"/>
    </source>
</evidence>
<dbReference type="OrthoDB" id="529323at2"/>
<protein>
    <submittedName>
        <fullName evidence="3">Uncharacterized protein, Rmd1/YagE family</fullName>
    </submittedName>
</protein>
<keyword evidence="1" id="KW-0812">Transmembrane</keyword>
<reference evidence="3 4" key="1">
    <citation type="submission" date="2016-12" db="EMBL/GenBank/DDBJ databases">
        <title>Isolation and genomic insights into novel planktonic Zetaproteobacteria from stratified waters of the Chesapeake Bay.</title>
        <authorList>
            <person name="McAllister S.M."/>
            <person name="Kato S."/>
            <person name="Chan C.S."/>
            <person name="Chiu B.K."/>
            <person name="Field E.K."/>
        </authorList>
    </citation>
    <scope>NUCLEOTIDE SEQUENCE [LARGE SCALE GENOMIC DNA]</scope>
    <source>
        <strain evidence="3 4">CP-5</strain>
    </source>
</reference>
<evidence type="ECO:0000259" key="2">
    <source>
        <dbReference type="Pfam" id="PF02582"/>
    </source>
</evidence>
<dbReference type="PANTHER" id="PTHR16255">
    <property type="entry name" value="REQUIRED FOR MEIOTIC NUCLEAR DIVISION PROTEIN 1 HOMOLOG"/>
    <property type="match status" value="1"/>
</dbReference>
<dbReference type="PANTHER" id="PTHR16255:SF1">
    <property type="entry name" value="REQUIRED FOR MEIOTIC NUCLEAR DIVISION PROTEIN 1 HOMOLOG"/>
    <property type="match status" value="1"/>
</dbReference>
<dbReference type="InterPro" id="IPR051624">
    <property type="entry name" value="RMD1/Sad1-interacting"/>
</dbReference>
<keyword evidence="1" id="KW-1133">Transmembrane helix</keyword>